<feature type="domain" description="ABC transmembrane type-1" evidence="9">
    <location>
        <begin position="25"/>
        <end position="300"/>
    </location>
</feature>
<protein>
    <submittedName>
        <fullName evidence="10">ABC transporter transmembrane region family protein</fullName>
    </submittedName>
</protein>
<dbReference type="InterPro" id="IPR036640">
    <property type="entry name" value="ABC1_TM_sf"/>
</dbReference>
<dbReference type="SUPFAM" id="SSF90123">
    <property type="entry name" value="ABC transporter transmembrane region"/>
    <property type="match status" value="1"/>
</dbReference>
<proteinExistence type="predicted"/>
<dbReference type="InterPro" id="IPR027417">
    <property type="entry name" value="P-loop_NTPase"/>
</dbReference>
<dbReference type="GO" id="GO:0005524">
    <property type="term" value="F:ATP binding"/>
    <property type="evidence" value="ECO:0007669"/>
    <property type="project" value="UniProtKB-KW"/>
</dbReference>
<dbReference type="Gene3D" id="1.20.1560.10">
    <property type="entry name" value="ABC transporter type 1, transmembrane domain"/>
    <property type="match status" value="1"/>
</dbReference>
<evidence type="ECO:0000313" key="11">
    <source>
        <dbReference type="Proteomes" id="UP000009286"/>
    </source>
</evidence>
<feature type="transmembrane region" description="Helical" evidence="7">
    <location>
        <begin position="21"/>
        <end position="43"/>
    </location>
</feature>
<dbReference type="InterPro" id="IPR011527">
    <property type="entry name" value="ABC1_TM_dom"/>
</dbReference>
<evidence type="ECO:0000256" key="1">
    <source>
        <dbReference type="ARBA" id="ARBA00004651"/>
    </source>
</evidence>
<dbReference type="STRING" id="856793.MICA_1219"/>
<sequence length="562" mass="61949">MRDSLDIQAGLFPGRYAFSTLVLPTLCINILSLALPFLTLQVYDRILPNPDGGTLPVLIAGILVAIMLETVLRMGRAYVMGWSSASFEHRTSVAAIRQMMNAELSAVNQMGTGEALNRLAAVGKIKDFQNGSILVTFIDALFIPVYLAAIVYIAGGLVLIPVTILTLFIVSSVFHGVRLKTALHDREEDDDARYNFLIETLQGIHTLKSFALEKVFQRRYEKIQYNTTLANYAVTEETAKSFNSANVFASLIVAAVIAGGAWMVVTGRMSSGGMIAAILLSGRLMLPAQKVLSLWIRYQDFQVARDKINTLLHMPQVARDQGAETPMSQGIVELRSVGFRYTDASPWLFRDVDLALHPGQAIRISGAHGAGKTALLKLIVGLYRPQEGEVLVDGVHPSVFPDGHLLSHIGYIPTKGTLFRGRIRDNLTRFGMVPESDVRAVTAMLGIDRDVAALPKGFDTWVEGTENDVLPPGLRQRIAIARALAGHPKVILFDDADRNLDRDGYRAVHAMLGRLKHKASIIMVSDDRNMTSLCDRHYRLDINGLIPQMDERTSLYDLELRA</sequence>
<evidence type="ECO:0000256" key="7">
    <source>
        <dbReference type="SAM" id="Phobius"/>
    </source>
</evidence>
<comment type="subcellular location">
    <subcellularLocation>
        <location evidence="1">Cell membrane</location>
        <topology evidence="1">Multi-pass membrane protein</topology>
    </subcellularLocation>
</comment>
<dbReference type="EMBL" id="CP002382">
    <property type="protein sequence ID" value="AEP09542.1"/>
    <property type="molecule type" value="Genomic_DNA"/>
</dbReference>
<dbReference type="GO" id="GO:0016887">
    <property type="term" value="F:ATP hydrolysis activity"/>
    <property type="evidence" value="ECO:0007669"/>
    <property type="project" value="InterPro"/>
</dbReference>
<organism evidence="10 11">
    <name type="scientific">Micavibrio aeruginosavorus (strain ARL-13)</name>
    <dbReference type="NCBI Taxonomy" id="856793"/>
    <lineage>
        <taxon>Bacteria</taxon>
        <taxon>Pseudomonadati</taxon>
        <taxon>Bdellovibrionota</taxon>
        <taxon>Bdellovibrionia</taxon>
        <taxon>Bdellovibrionales</taxon>
        <taxon>Pseudobdellovibrionaceae</taxon>
        <taxon>Micavibrio</taxon>
    </lineage>
</organism>
<evidence type="ECO:0000256" key="6">
    <source>
        <dbReference type="ARBA" id="ARBA00023136"/>
    </source>
</evidence>
<dbReference type="Pfam" id="PF00664">
    <property type="entry name" value="ABC_membrane"/>
    <property type="match status" value="1"/>
</dbReference>
<keyword evidence="6 7" id="KW-0472">Membrane</keyword>
<accession>G2KRI0</accession>
<evidence type="ECO:0000256" key="4">
    <source>
        <dbReference type="ARBA" id="ARBA00022840"/>
    </source>
</evidence>
<dbReference type="RefSeq" id="WP_014102765.1">
    <property type="nucleotide sequence ID" value="NC_016026.1"/>
</dbReference>
<evidence type="ECO:0000256" key="5">
    <source>
        <dbReference type="ARBA" id="ARBA00022989"/>
    </source>
</evidence>
<dbReference type="OrthoDB" id="5288404at2"/>
<feature type="transmembrane region" description="Helical" evidence="7">
    <location>
        <begin position="133"/>
        <end position="153"/>
    </location>
</feature>
<dbReference type="KEGG" id="mai:MICA_1219"/>
<feature type="domain" description="ABC transporter" evidence="8">
    <location>
        <begin position="332"/>
        <end position="562"/>
    </location>
</feature>
<dbReference type="PROSITE" id="PS50893">
    <property type="entry name" value="ABC_TRANSPORTER_2"/>
    <property type="match status" value="1"/>
</dbReference>
<dbReference type="Pfam" id="PF00005">
    <property type="entry name" value="ABC_tran"/>
    <property type="match status" value="1"/>
</dbReference>
<dbReference type="SMART" id="SM00382">
    <property type="entry name" value="AAA"/>
    <property type="match status" value="1"/>
</dbReference>
<keyword evidence="5 7" id="KW-1133">Transmembrane helix</keyword>
<dbReference type="GO" id="GO:0005886">
    <property type="term" value="C:plasma membrane"/>
    <property type="evidence" value="ECO:0007669"/>
    <property type="project" value="UniProtKB-SubCell"/>
</dbReference>
<dbReference type="InterPro" id="IPR003439">
    <property type="entry name" value="ABC_transporter-like_ATP-bd"/>
</dbReference>
<evidence type="ECO:0000313" key="10">
    <source>
        <dbReference type="EMBL" id="AEP09542.1"/>
    </source>
</evidence>
<dbReference type="SUPFAM" id="SSF52540">
    <property type="entry name" value="P-loop containing nucleoside triphosphate hydrolases"/>
    <property type="match status" value="1"/>
</dbReference>
<feature type="transmembrane region" description="Helical" evidence="7">
    <location>
        <begin position="159"/>
        <end position="177"/>
    </location>
</feature>
<keyword evidence="3" id="KW-0547">Nucleotide-binding</keyword>
<keyword evidence="2 7" id="KW-0812">Transmembrane</keyword>
<dbReference type="GO" id="GO:0140359">
    <property type="term" value="F:ABC-type transporter activity"/>
    <property type="evidence" value="ECO:0007669"/>
    <property type="project" value="InterPro"/>
</dbReference>
<dbReference type="Gene3D" id="3.40.50.300">
    <property type="entry name" value="P-loop containing nucleotide triphosphate hydrolases"/>
    <property type="match status" value="1"/>
</dbReference>
<dbReference type="PANTHER" id="PTHR24221">
    <property type="entry name" value="ATP-BINDING CASSETTE SUB-FAMILY B"/>
    <property type="match status" value="1"/>
</dbReference>
<evidence type="ECO:0000256" key="2">
    <source>
        <dbReference type="ARBA" id="ARBA00022692"/>
    </source>
</evidence>
<gene>
    <name evidence="10" type="ordered locus">MICA_1219</name>
</gene>
<dbReference type="PANTHER" id="PTHR24221:SF248">
    <property type="entry name" value="ABC TRANSPORTER TRANSMEMBRANE REGION"/>
    <property type="match status" value="1"/>
</dbReference>
<name>G2KRI0_MICAA</name>
<evidence type="ECO:0000256" key="3">
    <source>
        <dbReference type="ARBA" id="ARBA00022741"/>
    </source>
</evidence>
<dbReference type="eggNOG" id="COG2274">
    <property type="taxonomic scope" value="Bacteria"/>
</dbReference>
<evidence type="ECO:0000259" key="8">
    <source>
        <dbReference type="PROSITE" id="PS50893"/>
    </source>
</evidence>
<reference evidence="10 11" key="1">
    <citation type="journal article" date="2011" name="BMC Genomics">
        <title>Genomic insights into an obligate epibiotic bacterial predator: Micavibrio aeruginosavorus ARL-13.</title>
        <authorList>
            <person name="Wang Z."/>
            <person name="Kadouri D."/>
            <person name="Wu M."/>
        </authorList>
    </citation>
    <scope>NUCLEOTIDE SEQUENCE [LARGE SCALE GENOMIC DNA]</scope>
    <source>
        <strain evidence="10 11">ARL-13</strain>
    </source>
</reference>
<dbReference type="PROSITE" id="PS50929">
    <property type="entry name" value="ABC_TM1F"/>
    <property type="match status" value="1"/>
</dbReference>
<dbReference type="Proteomes" id="UP000009286">
    <property type="component" value="Chromosome"/>
</dbReference>
<dbReference type="GO" id="GO:0034040">
    <property type="term" value="F:ATPase-coupled lipid transmembrane transporter activity"/>
    <property type="evidence" value="ECO:0007669"/>
    <property type="project" value="TreeGrafter"/>
</dbReference>
<dbReference type="InterPro" id="IPR003593">
    <property type="entry name" value="AAA+_ATPase"/>
</dbReference>
<feature type="transmembrane region" description="Helical" evidence="7">
    <location>
        <begin position="247"/>
        <end position="265"/>
    </location>
</feature>
<dbReference type="HOGENOM" id="CLU_000604_95_6_5"/>
<dbReference type="CDD" id="cd03228">
    <property type="entry name" value="ABCC_MRP_Like"/>
    <property type="match status" value="1"/>
</dbReference>
<dbReference type="AlphaFoldDB" id="G2KRI0"/>
<feature type="transmembrane region" description="Helical" evidence="7">
    <location>
        <begin position="55"/>
        <end position="72"/>
    </location>
</feature>
<evidence type="ECO:0000259" key="9">
    <source>
        <dbReference type="PROSITE" id="PS50929"/>
    </source>
</evidence>
<dbReference type="InterPro" id="IPR039421">
    <property type="entry name" value="Type_1_exporter"/>
</dbReference>
<keyword evidence="11" id="KW-1185">Reference proteome</keyword>
<keyword evidence="4" id="KW-0067">ATP-binding</keyword>